<dbReference type="GO" id="GO:0005524">
    <property type="term" value="F:ATP binding"/>
    <property type="evidence" value="ECO:0007669"/>
    <property type="project" value="InterPro"/>
</dbReference>
<dbReference type="GO" id="GO:0004176">
    <property type="term" value="F:ATP-dependent peptidase activity"/>
    <property type="evidence" value="ECO:0007669"/>
    <property type="project" value="InterPro"/>
</dbReference>
<dbReference type="InterPro" id="IPR037219">
    <property type="entry name" value="Peptidase_M41-like"/>
</dbReference>
<accession>A0A3E0HFR7</accession>
<reference evidence="4 5" key="1">
    <citation type="submission" date="2018-08" db="EMBL/GenBank/DDBJ databases">
        <title>Genomic Encyclopedia of Archaeal and Bacterial Type Strains, Phase II (KMG-II): from individual species to whole genera.</title>
        <authorList>
            <person name="Goeker M."/>
        </authorList>
    </citation>
    <scope>NUCLEOTIDE SEQUENCE [LARGE SCALE GENOMIC DNA]</scope>
    <source>
        <strain evidence="4 5">DSM 45791</strain>
    </source>
</reference>
<dbReference type="PANTHER" id="PTHR23076">
    <property type="entry name" value="METALLOPROTEASE M41 FTSH"/>
    <property type="match status" value="1"/>
</dbReference>
<evidence type="ECO:0000256" key="1">
    <source>
        <dbReference type="SAM" id="MobiDB-lite"/>
    </source>
</evidence>
<keyword evidence="5" id="KW-1185">Reference proteome</keyword>
<dbReference type="GO" id="GO:0006508">
    <property type="term" value="P:proteolysis"/>
    <property type="evidence" value="ECO:0007669"/>
    <property type="project" value="InterPro"/>
</dbReference>
<feature type="region of interest" description="Disordered" evidence="1">
    <location>
        <begin position="230"/>
        <end position="272"/>
    </location>
</feature>
<dbReference type="Proteomes" id="UP000256269">
    <property type="component" value="Unassembled WGS sequence"/>
</dbReference>
<dbReference type="InterPro" id="IPR000642">
    <property type="entry name" value="Peptidase_M41"/>
</dbReference>
<dbReference type="SUPFAM" id="SSF140990">
    <property type="entry name" value="FtsH protease domain-like"/>
    <property type="match status" value="1"/>
</dbReference>
<dbReference type="GO" id="GO:0030163">
    <property type="term" value="P:protein catabolic process"/>
    <property type="evidence" value="ECO:0007669"/>
    <property type="project" value="TreeGrafter"/>
</dbReference>
<keyword evidence="2" id="KW-1133">Transmembrane helix</keyword>
<dbReference type="EMBL" id="QUNO01000008">
    <property type="protein sequence ID" value="REH44645.1"/>
    <property type="molecule type" value="Genomic_DNA"/>
</dbReference>
<dbReference type="GO" id="GO:0005886">
    <property type="term" value="C:plasma membrane"/>
    <property type="evidence" value="ECO:0007669"/>
    <property type="project" value="TreeGrafter"/>
</dbReference>
<dbReference type="Gene3D" id="1.20.58.760">
    <property type="entry name" value="Peptidase M41"/>
    <property type="match status" value="1"/>
</dbReference>
<organism evidence="4 5">
    <name type="scientific">Kutzneria buriramensis</name>
    <dbReference type="NCBI Taxonomy" id="1045776"/>
    <lineage>
        <taxon>Bacteria</taxon>
        <taxon>Bacillati</taxon>
        <taxon>Actinomycetota</taxon>
        <taxon>Actinomycetes</taxon>
        <taxon>Pseudonocardiales</taxon>
        <taxon>Pseudonocardiaceae</taxon>
        <taxon>Kutzneria</taxon>
    </lineage>
</organism>
<feature type="region of interest" description="Disordered" evidence="1">
    <location>
        <begin position="1"/>
        <end position="35"/>
    </location>
</feature>
<gene>
    <name evidence="4" type="ORF">BCF44_108125</name>
</gene>
<sequence length="272" mass="29699">MTTAGTSGPHDRVTRESEQGGLWRRPRHDRAPIPPWRVEGLDDGHGQQLLVGFGPTLLFIGLMVWLWRRAGAGGGLDIPRGHALGLTFRAPEADRYNYPSRYLRGRIVEARARRGRAAEEVVYADVTTRAESDLDQVSNLARQMVGRWGMSEAIDPRTVLPPPGQQSPLGIDGVAPATRELVDQEVRDIVEECHHEAVATLTEHREQLDALARTLLDRETLNEDEAYAAAGITRENAPAARARGEAPGTSRAPGMPPVAAAVPSDDHGSVRR</sequence>
<feature type="compositionally biased region" description="Basic and acidic residues" evidence="1">
    <location>
        <begin position="9"/>
        <end position="18"/>
    </location>
</feature>
<keyword evidence="2" id="KW-0812">Transmembrane</keyword>
<dbReference type="PANTHER" id="PTHR23076:SF97">
    <property type="entry name" value="ATP-DEPENDENT ZINC METALLOPROTEASE YME1L1"/>
    <property type="match status" value="1"/>
</dbReference>
<dbReference type="AlphaFoldDB" id="A0A3E0HFR7"/>
<dbReference type="Pfam" id="PF01434">
    <property type="entry name" value="Peptidase_M41"/>
    <property type="match status" value="1"/>
</dbReference>
<comment type="caution">
    <text evidence="4">The sequence shown here is derived from an EMBL/GenBank/DDBJ whole genome shotgun (WGS) entry which is preliminary data.</text>
</comment>
<evidence type="ECO:0000256" key="2">
    <source>
        <dbReference type="SAM" id="Phobius"/>
    </source>
</evidence>
<evidence type="ECO:0000259" key="3">
    <source>
        <dbReference type="Pfam" id="PF01434"/>
    </source>
</evidence>
<feature type="domain" description="Peptidase M41" evidence="3">
    <location>
        <begin position="78"/>
        <end position="226"/>
    </location>
</feature>
<evidence type="ECO:0000313" key="4">
    <source>
        <dbReference type="EMBL" id="REH44645.1"/>
    </source>
</evidence>
<name>A0A3E0HFR7_9PSEU</name>
<proteinExistence type="predicted"/>
<keyword evidence="2" id="KW-0472">Membrane</keyword>
<dbReference type="GO" id="GO:0004222">
    <property type="term" value="F:metalloendopeptidase activity"/>
    <property type="evidence" value="ECO:0007669"/>
    <property type="project" value="InterPro"/>
</dbReference>
<feature type="transmembrane region" description="Helical" evidence="2">
    <location>
        <begin position="49"/>
        <end position="67"/>
    </location>
</feature>
<feature type="compositionally biased region" description="Low complexity" evidence="1">
    <location>
        <begin position="235"/>
        <end position="248"/>
    </location>
</feature>
<protein>
    <submittedName>
        <fullName evidence="4">Peptidase M41-like protein</fullName>
    </submittedName>
</protein>
<evidence type="ECO:0000313" key="5">
    <source>
        <dbReference type="Proteomes" id="UP000256269"/>
    </source>
</evidence>